<dbReference type="AlphaFoldDB" id="A0A5B7E101"/>
<sequence>METGRLAEDFPYGQQAIKDRKKRREVNQATANTNEASSNQAPAATDVDSLTTNNSVAKDPVLPVPKTESPTSAGARKKSRVPVINASQVEAAVVDNARPLPPVPLEASAEESNLNLGTTLPCSVITNENTELTKKKLDLEIELLKKQVETASATTEIERARAEIERSKAEIEKARVEVEKLKAEIELLRLSEEKNILLEKMFR</sequence>
<dbReference type="EMBL" id="VSRR010001606">
    <property type="protein sequence ID" value="MPC26494.1"/>
    <property type="molecule type" value="Genomic_DNA"/>
</dbReference>
<name>A0A5B7E101_PORTR</name>
<gene>
    <name evidence="3" type="ORF">E2C01_019634</name>
</gene>
<dbReference type="Proteomes" id="UP000324222">
    <property type="component" value="Unassembled WGS sequence"/>
</dbReference>
<comment type="caution">
    <text evidence="3">The sequence shown here is derived from an EMBL/GenBank/DDBJ whole genome shotgun (WGS) entry which is preliminary data.</text>
</comment>
<feature type="region of interest" description="Disordered" evidence="2">
    <location>
        <begin position="1"/>
        <end position="80"/>
    </location>
</feature>
<evidence type="ECO:0000256" key="1">
    <source>
        <dbReference type="SAM" id="Coils"/>
    </source>
</evidence>
<evidence type="ECO:0000313" key="3">
    <source>
        <dbReference type="EMBL" id="MPC26494.1"/>
    </source>
</evidence>
<proteinExistence type="predicted"/>
<protein>
    <submittedName>
        <fullName evidence="3">Uncharacterized protein</fullName>
    </submittedName>
</protein>
<keyword evidence="4" id="KW-1185">Reference proteome</keyword>
<evidence type="ECO:0000313" key="4">
    <source>
        <dbReference type="Proteomes" id="UP000324222"/>
    </source>
</evidence>
<keyword evidence="1" id="KW-0175">Coiled coil</keyword>
<evidence type="ECO:0000256" key="2">
    <source>
        <dbReference type="SAM" id="MobiDB-lite"/>
    </source>
</evidence>
<accession>A0A5B7E101</accession>
<feature type="compositionally biased region" description="Polar residues" evidence="2">
    <location>
        <begin position="27"/>
        <end position="56"/>
    </location>
</feature>
<feature type="coiled-coil region" evidence="1">
    <location>
        <begin position="127"/>
        <end position="200"/>
    </location>
</feature>
<organism evidence="3 4">
    <name type="scientific">Portunus trituberculatus</name>
    <name type="common">Swimming crab</name>
    <name type="synonym">Neptunus trituberculatus</name>
    <dbReference type="NCBI Taxonomy" id="210409"/>
    <lineage>
        <taxon>Eukaryota</taxon>
        <taxon>Metazoa</taxon>
        <taxon>Ecdysozoa</taxon>
        <taxon>Arthropoda</taxon>
        <taxon>Crustacea</taxon>
        <taxon>Multicrustacea</taxon>
        <taxon>Malacostraca</taxon>
        <taxon>Eumalacostraca</taxon>
        <taxon>Eucarida</taxon>
        <taxon>Decapoda</taxon>
        <taxon>Pleocyemata</taxon>
        <taxon>Brachyura</taxon>
        <taxon>Eubrachyura</taxon>
        <taxon>Portunoidea</taxon>
        <taxon>Portunidae</taxon>
        <taxon>Portuninae</taxon>
        <taxon>Portunus</taxon>
    </lineage>
</organism>
<reference evidence="3 4" key="1">
    <citation type="submission" date="2019-05" db="EMBL/GenBank/DDBJ databases">
        <title>Another draft genome of Portunus trituberculatus and its Hox gene families provides insights of decapod evolution.</title>
        <authorList>
            <person name="Jeong J.-H."/>
            <person name="Song I."/>
            <person name="Kim S."/>
            <person name="Choi T."/>
            <person name="Kim D."/>
            <person name="Ryu S."/>
            <person name="Kim W."/>
        </authorList>
    </citation>
    <scope>NUCLEOTIDE SEQUENCE [LARGE SCALE GENOMIC DNA]</scope>
    <source>
        <tissue evidence="3">Muscle</tissue>
    </source>
</reference>